<gene>
    <name evidence="2" type="ORF">A7U60_g5486</name>
</gene>
<feature type="compositionally biased region" description="Basic residues" evidence="1">
    <location>
        <begin position="1025"/>
        <end position="1034"/>
    </location>
</feature>
<feature type="compositionally biased region" description="Polar residues" evidence="1">
    <location>
        <begin position="689"/>
        <end position="699"/>
    </location>
</feature>
<proteinExistence type="predicted"/>
<feature type="compositionally biased region" description="Basic and acidic residues" evidence="1">
    <location>
        <begin position="515"/>
        <end position="530"/>
    </location>
</feature>
<name>A0A9Q5N3E6_SANBA</name>
<feature type="region of interest" description="Disordered" evidence="1">
    <location>
        <begin position="676"/>
        <end position="746"/>
    </location>
</feature>
<feature type="compositionally biased region" description="Basic and acidic residues" evidence="1">
    <location>
        <begin position="705"/>
        <end position="726"/>
    </location>
</feature>
<feature type="region of interest" description="Disordered" evidence="1">
    <location>
        <begin position="84"/>
        <end position="112"/>
    </location>
</feature>
<evidence type="ECO:0000313" key="2">
    <source>
        <dbReference type="EMBL" id="OCB87347.1"/>
    </source>
</evidence>
<reference evidence="2" key="1">
    <citation type="submission" date="2016-06" db="EMBL/GenBank/DDBJ databases">
        <title>Draft Genome sequence of the fungus Inonotus baumii.</title>
        <authorList>
            <person name="Zhu H."/>
            <person name="Lin W."/>
        </authorList>
    </citation>
    <scope>NUCLEOTIDE SEQUENCE</scope>
    <source>
        <strain evidence="2">821</strain>
    </source>
</reference>
<accession>A0A9Q5N3E6</accession>
<feature type="compositionally biased region" description="Polar residues" evidence="1">
    <location>
        <begin position="85"/>
        <end position="96"/>
    </location>
</feature>
<feature type="region of interest" description="Disordered" evidence="1">
    <location>
        <begin position="322"/>
        <end position="429"/>
    </location>
</feature>
<dbReference type="Proteomes" id="UP000757232">
    <property type="component" value="Unassembled WGS sequence"/>
</dbReference>
<feature type="region of interest" description="Disordered" evidence="1">
    <location>
        <begin position="783"/>
        <end position="805"/>
    </location>
</feature>
<feature type="compositionally biased region" description="Polar residues" evidence="1">
    <location>
        <begin position="534"/>
        <end position="546"/>
    </location>
</feature>
<feature type="region of interest" description="Disordered" evidence="1">
    <location>
        <begin position="481"/>
        <end position="551"/>
    </location>
</feature>
<keyword evidence="3" id="KW-1185">Reference proteome</keyword>
<dbReference type="EMBL" id="LNZH02000192">
    <property type="protein sequence ID" value="OCB87347.1"/>
    <property type="molecule type" value="Genomic_DNA"/>
</dbReference>
<feature type="compositionally biased region" description="Low complexity" evidence="1">
    <location>
        <begin position="791"/>
        <end position="804"/>
    </location>
</feature>
<feature type="compositionally biased region" description="Polar residues" evidence="1">
    <location>
        <begin position="387"/>
        <end position="404"/>
    </location>
</feature>
<protein>
    <submittedName>
        <fullName evidence="2">Uncharacterized protein</fullName>
    </submittedName>
</protein>
<feature type="compositionally biased region" description="Low complexity" evidence="1">
    <location>
        <begin position="412"/>
        <end position="422"/>
    </location>
</feature>
<feature type="region of interest" description="Disordered" evidence="1">
    <location>
        <begin position="949"/>
        <end position="969"/>
    </location>
</feature>
<feature type="region of interest" description="Disordered" evidence="1">
    <location>
        <begin position="443"/>
        <end position="466"/>
    </location>
</feature>
<dbReference type="AlphaFoldDB" id="A0A9Q5N3E6"/>
<dbReference type="OrthoDB" id="10665289at2759"/>
<feature type="compositionally biased region" description="Basic residues" evidence="1">
    <location>
        <begin position="148"/>
        <end position="157"/>
    </location>
</feature>
<sequence length="1034" mass="110785">MPQLHARLFQLLSESGSARANDELLVHDPTEVGTIFISGPRKLIPEVSQQTSLNSQPSEVSTSNRLAAMLSVRHIPQGTMLLDKSTINSRSPSDPLSTPSSNTHHSTSQPPGLSPTILIVLTAAALVSFTILAVGLYCCTQCRKRNKLRSKKHKRKRGDGSPDELEGGRVIGTPLESGRGSAGTGYGVASPSALDFSPPPPNWRPTLPSIAYLSSSATANGTGNGLASGRGEILDAETIMREREPGRRKVYGGGGWVNIPVSDVISVISNGNQATSSALHHVNSFSGQPTQSNTLRVGIGMPAAPALPSHAPRAYRPPAYHRRSRIVPLRPDNNANTASDITKGHDRHVSGISHAQTPSVPRIEVHPAQDVPNQPAEKRTKRHSQKVTHAQNSRSATSRNNPKSNAGDGLRRNNNSASQSSRPVSGLGISTINLGRGAIVAGDGRNAGSSKNLGARPSSPASPSDEDVRLAYRFSTASAALETTAPREKGETAVARRRSTLKEKRASRHYPTSSEKSRTAGHLDVDERPRPVSRSGSMKRSNTTKRQGLGVGAVDQTIKSELHDMRSLGSESFDSLIAYLDDSVEPEDDKIDCLEPRNPVSHNERQRQSLLKNGPGRNKSISKSGRAEEVLITREETARVEKESYDVWVGSLNATPSELRLTHVDVDVDKNVVTNGRMSLRAGRRSRSTSESAQNNVQRVNKAHAKADSTPRIPLGERDTNIDSRGAHGRNQSRTSAGTSRNEMQGKVGMHVRALRARSASLKVKNEDETEYLARHGVTAETGTVSGTLNSSEVSSRKSAASGSLTPRAQLISDQGQKLGNKKESTFLSARVQEPLSSLPSFSVPSTATQLYEAFPASEDSSLAFLSDSTTRASGNSGPDRNRRIVAAKEKPLVSKASTSLATSSSRTVRTSAQVVSSKAISSAAYIARCAPTPHFKSSAVLSFLAPSPSSASRHRLPSPGISRSSSRLSCDSVSTSDSACSAASAWGRRSEWVRESLTPRFDHLRAVLEGRLEERPPPPVPVLTKRKSKMGMR</sequence>
<feature type="region of interest" description="Disordered" evidence="1">
    <location>
        <begin position="588"/>
        <end position="626"/>
    </location>
</feature>
<comment type="caution">
    <text evidence="2">The sequence shown here is derived from an EMBL/GenBank/DDBJ whole genome shotgun (WGS) entry which is preliminary data.</text>
</comment>
<feature type="compositionally biased region" description="Low complexity" evidence="1">
    <location>
        <begin position="97"/>
        <end position="111"/>
    </location>
</feature>
<feature type="compositionally biased region" description="Polar residues" evidence="1">
    <location>
        <begin position="730"/>
        <end position="743"/>
    </location>
</feature>
<organism evidence="2 3">
    <name type="scientific">Sanghuangporus baumii</name>
    <name type="common">Phellinus baumii</name>
    <dbReference type="NCBI Taxonomy" id="108892"/>
    <lineage>
        <taxon>Eukaryota</taxon>
        <taxon>Fungi</taxon>
        <taxon>Dikarya</taxon>
        <taxon>Basidiomycota</taxon>
        <taxon>Agaricomycotina</taxon>
        <taxon>Agaricomycetes</taxon>
        <taxon>Hymenochaetales</taxon>
        <taxon>Hymenochaetaceae</taxon>
        <taxon>Sanghuangporus</taxon>
    </lineage>
</organism>
<evidence type="ECO:0000313" key="3">
    <source>
        <dbReference type="Proteomes" id="UP000757232"/>
    </source>
</evidence>
<evidence type="ECO:0000256" key="1">
    <source>
        <dbReference type="SAM" id="MobiDB-lite"/>
    </source>
</evidence>
<feature type="region of interest" description="Disordered" evidence="1">
    <location>
        <begin position="148"/>
        <end position="184"/>
    </location>
</feature>
<feature type="region of interest" description="Disordered" evidence="1">
    <location>
        <begin position="1012"/>
        <end position="1034"/>
    </location>
</feature>